<dbReference type="SUPFAM" id="SSF49303">
    <property type="entry name" value="beta-Galactosidase/glucuronidase domain"/>
    <property type="match status" value="3"/>
</dbReference>
<evidence type="ECO:0000256" key="11">
    <source>
        <dbReference type="ARBA" id="ARBA00023228"/>
    </source>
</evidence>
<dbReference type="InterPro" id="IPR036156">
    <property type="entry name" value="Beta-gal/glucu_dom_sf"/>
</dbReference>
<dbReference type="Proteomes" id="UP001390963">
    <property type="component" value="Unassembled WGS sequence"/>
</dbReference>
<comment type="caution">
    <text evidence="20">The sequence shown here is derived from an EMBL/GenBank/DDBJ whole genome shotgun (WGS) entry which is preliminary data.</text>
</comment>
<evidence type="ECO:0000256" key="2">
    <source>
        <dbReference type="ARBA" id="ARBA00004371"/>
    </source>
</evidence>
<dbReference type="GO" id="GO:0005764">
    <property type="term" value="C:lysosome"/>
    <property type="evidence" value="ECO:0007669"/>
    <property type="project" value="UniProtKB-SubCell"/>
</dbReference>
<keyword evidence="12" id="KW-0326">Glycosidase</keyword>
<dbReference type="GO" id="GO:0005576">
    <property type="term" value="C:extracellular region"/>
    <property type="evidence" value="ECO:0007669"/>
    <property type="project" value="UniProtKB-SubCell"/>
</dbReference>
<feature type="domain" description="Beta-mannosidase Ig-fold" evidence="17">
    <location>
        <begin position="808"/>
        <end position="864"/>
    </location>
</feature>
<dbReference type="EC" id="3.2.1.25" evidence="6"/>
<evidence type="ECO:0000256" key="13">
    <source>
        <dbReference type="ARBA" id="ARBA00038429"/>
    </source>
</evidence>
<dbReference type="GO" id="GO:0005975">
    <property type="term" value="P:carbohydrate metabolic process"/>
    <property type="evidence" value="ECO:0007669"/>
    <property type="project" value="InterPro"/>
</dbReference>
<evidence type="ECO:0000256" key="5">
    <source>
        <dbReference type="ARBA" id="ARBA00011738"/>
    </source>
</evidence>
<accession>A0AB35YS08</accession>
<reference evidence="20 23" key="1">
    <citation type="submission" date="2024-01" db="EMBL/GenBank/DDBJ databases">
        <title>Aequorivita flavus sp. nov., isolated from deep-sea sediment.</title>
        <authorList>
            <person name="Chen X."/>
        </authorList>
    </citation>
    <scope>NUCLEOTIDE SEQUENCE</scope>
    <source>
        <strain evidence="20">MCCC 1A16923</strain>
        <strain evidence="21 23">MCCC 1A16935</strain>
    </source>
</reference>
<dbReference type="InterPro" id="IPR013783">
    <property type="entry name" value="Ig-like_fold"/>
</dbReference>
<dbReference type="InterPro" id="IPR050887">
    <property type="entry name" value="Beta-mannosidase_GH2"/>
</dbReference>
<evidence type="ECO:0000256" key="1">
    <source>
        <dbReference type="ARBA" id="ARBA00000829"/>
    </source>
</evidence>
<dbReference type="Pfam" id="PF22666">
    <property type="entry name" value="Glyco_hydro_2_N2"/>
    <property type="match status" value="1"/>
</dbReference>
<evidence type="ECO:0000259" key="17">
    <source>
        <dbReference type="Pfam" id="PF17753"/>
    </source>
</evidence>
<comment type="similarity">
    <text evidence="13">Belongs to the glycosyl hydrolase 2 family. Beta-mannosidase B subfamily.</text>
</comment>
<evidence type="ECO:0000256" key="4">
    <source>
        <dbReference type="ARBA" id="ARBA00004740"/>
    </source>
</evidence>
<dbReference type="EMBL" id="JBANCF010000002">
    <property type="protein sequence ID" value="MEM0572673.1"/>
    <property type="molecule type" value="Genomic_DNA"/>
</dbReference>
<sequence length="870" mass="101658">MKFFKADFFMCYTENCYFSAMGKHYYTFFIIIFTFLSCEEKPNKILLLHEDWQFSEVEKIKWQPADVPGTVQADLLRLGEIPDPFLKNNEDSIQWVSSKNWQYKKQFSVSEEILKRAKHFLKFEGLDTYAEVFLNDSLILSANNAFRSWEVDVSDALKAKNKLLVDFKSPDSIEKAEAKKLNYKLPEGNRVFTRKPQYQYGWDWAPTIKTMGIWRNVSLESYDIARLKDVFLQTKSISDSLAEIVAKFEIETVKAEEITLQITNKNTSETFVSNFKTKSGQSEYEIPFSIKNPKLWWTHNLGDSFLYDIEIELLHNKNVLETYSKNLGIRTIELVTEKDSIGESFYFKLNGKPVYMKGANYVPQQMLDAKIDREKYTQLIGDAVSANMNMLRIWGGGIYEDDYFYNLCDEKGILIWQDFMFACAMYPGDAEFLENAKQEAIENVKRLRNHPSIALWCGNNENNEGWHRWGWQEGKTEAQKQEIWDSYYALFNHILPRVVDSLSPKISYWESSPKFGRGDKRYQFQGDAHDWWVWHDGYPFEHFEKKVPRFMSEFGFQSFPSPETVKYATGRDSVFKNDPLFANHQKHVRGFKIIEEYMARDFPVPQNAEDYMYVSQLLQARGITMGIHAHRRAKPYNMGTLYWQLNDCWPAISWSSIDYLGNWKALHYKAKKAFENVLISTEEKKDTLNIFVVNDSFKTIKDSLVLKLLNFDGEVIHKKQLAIESPENSSKIVYSLPLETLKFDRDFSVLKINFGKSEYLNYFVKPKDLKLKKAEIEIEVCCSVERSRDLSFQSNSKVLDCARTDNNLCFSVTLVSKTLQKNVFLEADEKGKFDDNFFDLLPNEPKTILFSTESKTPPKLKLKTLNQLFP</sequence>
<dbReference type="Gene3D" id="3.20.20.80">
    <property type="entry name" value="Glycosidases"/>
    <property type="match status" value="1"/>
</dbReference>
<organism evidence="20 22">
    <name type="scientific">Aequorivita flava</name>
    <dbReference type="NCBI Taxonomy" id="3114371"/>
    <lineage>
        <taxon>Bacteria</taxon>
        <taxon>Pseudomonadati</taxon>
        <taxon>Bacteroidota</taxon>
        <taxon>Flavobacteriia</taxon>
        <taxon>Flavobacteriales</taxon>
        <taxon>Flavobacteriaceae</taxon>
        <taxon>Aequorivita</taxon>
    </lineage>
</organism>
<evidence type="ECO:0000256" key="8">
    <source>
        <dbReference type="ARBA" id="ARBA00022729"/>
    </source>
</evidence>
<dbReference type="InterPro" id="IPR054593">
    <property type="entry name" value="Beta-mannosidase-like_N2"/>
</dbReference>
<comment type="pathway">
    <text evidence="4">Glycan metabolism; N-glycan degradation.</text>
</comment>
<evidence type="ECO:0000313" key="23">
    <source>
        <dbReference type="Proteomes" id="UP001390963"/>
    </source>
</evidence>
<dbReference type="Pfam" id="PF00703">
    <property type="entry name" value="Glyco_hydro_2"/>
    <property type="match status" value="1"/>
</dbReference>
<dbReference type="GO" id="GO:0006516">
    <property type="term" value="P:glycoprotein catabolic process"/>
    <property type="evidence" value="ECO:0007669"/>
    <property type="project" value="TreeGrafter"/>
</dbReference>
<dbReference type="PANTHER" id="PTHR43730:SF1">
    <property type="entry name" value="BETA-MANNOSIDASE"/>
    <property type="match status" value="1"/>
</dbReference>
<evidence type="ECO:0000259" key="18">
    <source>
        <dbReference type="Pfam" id="PF17786"/>
    </source>
</evidence>
<protein>
    <recommendedName>
        <fullName evidence="14">Beta-mannosidase B</fullName>
        <ecNumber evidence="6">3.2.1.25</ecNumber>
    </recommendedName>
    <alternativeName>
        <fullName evidence="15">Mannanase B</fullName>
    </alternativeName>
</protein>
<keyword evidence="7" id="KW-0964">Secreted</keyword>
<proteinExistence type="inferred from homology"/>
<dbReference type="GO" id="GO:0004567">
    <property type="term" value="F:beta-mannosidase activity"/>
    <property type="evidence" value="ECO:0007669"/>
    <property type="project" value="UniProtKB-EC"/>
</dbReference>
<dbReference type="SUPFAM" id="SSF49785">
    <property type="entry name" value="Galactose-binding domain-like"/>
    <property type="match status" value="1"/>
</dbReference>
<evidence type="ECO:0000256" key="12">
    <source>
        <dbReference type="ARBA" id="ARBA00023295"/>
    </source>
</evidence>
<keyword evidence="11" id="KW-0458">Lysosome</keyword>
<dbReference type="Gene3D" id="2.60.40.10">
    <property type="entry name" value="Immunoglobulins"/>
    <property type="match status" value="3"/>
</dbReference>
<comment type="catalytic activity">
    <reaction evidence="1">
        <text>Hydrolysis of terminal, non-reducing beta-D-mannose residues in beta-D-mannosides.</text>
        <dbReference type="EC" id="3.2.1.25"/>
    </reaction>
</comment>
<evidence type="ECO:0000256" key="9">
    <source>
        <dbReference type="ARBA" id="ARBA00022801"/>
    </source>
</evidence>
<name>A0AB35YS08_9FLAO</name>
<evidence type="ECO:0000313" key="22">
    <source>
        <dbReference type="Proteomes" id="UP001388259"/>
    </source>
</evidence>
<dbReference type="SUPFAM" id="SSF51445">
    <property type="entry name" value="(Trans)glycosidases"/>
    <property type="match status" value="1"/>
</dbReference>
<evidence type="ECO:0000259" key="16">
    <source>
        <dbReference type="Pfam" id="PF00703"/>
    </source>
</evidence>
<dbReference type="InterPro" id="IPR006102">
    <property type="entry name" value="Ig-like_GH2"/>
</dbReference>
<dbReference type="PANTHER" id="PTHR43730">
    <property type="entry name" value="BETA-MANNOSIDASE"/>
    <property type="match status" value="1"/>
</dbReference>
<dbReference type="InterPro" id="IPR017853">
    <property type="entry name" value="GH"/>
</dbReference>
<gene>
    <name evidence="21" type="ORF">VZD24_04025</name>
    <name evidence="20" type="ORF">VZD85_04085</name>
</gene>
<dbReference type="InterPro" id="IPR041447">
    <property type="entry name" value="Mannosidase_ig"/>
</dbReference>
<evidence type="ECO:0000256" key="10">
    <source>
        <dbReference type="ARBA" id="ARBA00023180"/>
    </source>
</evidence>
<keyword evidence="9 20" id="KW-0378">Hydrolase</keyword>
<evidence type="ECO:0000256" key="14">
    <source>
        <dbReference type="ARBA" id="ARBA00041069"/>
    </source>
</evidence>
<dbReference type="Pfam" id="PF17786">
    <property type="entry name" value="Mannosidase_ig"/>
    <property type="match status" value="1"/>
</dbReference>
<dbReference type="InterPro" id="IPR041625">
    <property type="entry name" value="Beta-mannosidase_Ig"/>
</dbReference>
<evidence type="ECO:0000256" key="6">
    <source>
        <dbReference type="ARBA" id="ARBA00012754"/>
    </source>
</evidence>
<keyword evidence="8" id="KW-0732">Signal</keyword>
<dbReference type="EMBL" id="JAZBJM010000002">
    <property type="protein sequence ID" value="MEM0517521.1"/>
    <property type="molecule type" value="Genomic_DNA"/>
</dbReference>
<evidence type="ECO:0000259" key="19">
    <source>
        <dbReference type="Pfam" id="PF22666"/>
    </source>
</evidence>
<dbReference type="InterPro" id="IPR008979">
    <property type="entry name" value="Galactose-bd-like_sf"/>
</dbReference>
<keyword evidence="10" id="KW-0325">Glycoprotein</keyword>
<evidence type="ECO:0000256" key="3">
    <source>
        <dbReference type="ARBA" id="ARBA00004613"/>
    </source>
</evidence>
<dbReference type="Pfam" id="PF17753">
    <property type="entry name" value="Ig_mannosidase"/>
    <property type="match status" value="1"/>
</dbReference>
<evidence type="ECO:0000256" key="7">
    <source>
        <dbReference type="ARBA" id="ARBA00022525"/>
    </source>
</evidence>
<dbReference type="RefSeq" id="WP_342688767.1">
    <property type="nucleotide sequence ID" value="NZ_JAZDTZ010000007.1"/>
</dbReference>
<keyword evidence="23" id="KW-1185">Reference proteome</keyword>
<evidence type="ECO:0000256" key="15">
    <source>
        <dbReference type="ARBA" id="ARBA00041614"/>
    </source>
</evidence>
<dbReference type="Proteomes" id="UP001388259">
    <property type="component" value="Unassembled WGS sequence"/>
</dbReference>
<feature type="domain" description="Glycoside hydrolase family 2 immunoglobulin-like beta-sandwich" evidence="16">
    <location>
        <begin position="226"/>
        <end position="330"/>
    </location>
</feature>
<dbReference type="AlphaFoldDB" id="A0AB35YS08"/>
<comment type="subcellular location">
    <subcellularLocation>
        <location evidence="2">Lysosome</location>
    </subcellularLocation>
    <subcellularLocation>
        <location evidence="3">Secreted</location>
    </subcellularLocation>
</comment>
<comment type="subunit">
    <text evidence="5">Homodimer.</text>
</comment>
<evidence type="ECO:0000313" key="21">
    <source>
        <dbReference type="EMBL" id="MEM0572673.1"/>
    </source>
</evidence>
<dbReference type="FunFam" id="2.60.120.260:FF:000060">
    <property type="entry name" value="Probable beta-mannosidase"/>
    <property type="match status" value="1"/>
</dbReference>
<feature type="domain" description="Mannosidase Ig/CBM-like" evidence="18">
    <location>
        <begin position="687"/>
        <end position="768"/>
    </location>
</feature>
<dbReference type="Gene3D" id="2.60.120.260">
    <property type="entry name" value="Galactose-binding domain-like"/>
    <property type="match status" value="1"/>
</dbReference>
<dbReference type="FunFam" id="3.20.20.80:FF:000050">
    <property type="entry name" value="Beta-mannosidase B"/>
    <property type="match status" value="1"/>
</dbReference>
<evidence type="ECO:0000313" key="20">
    <source>
        <dbReference type="EMBL" id="MEM0517521.1"/>
    </source>
</evidence>
<feature type="domain" description="Beta-mannosidase-like galactose-binding" evidence="19">
    <location>
        <begin position="52"/>
        <end position="215"/>
    </location>
</feature>